<comment type="similarity">
    <text evidence="7">Belongs to the binding-protein-dependent transport system permease family.</text>
</comment>
<dbReference type="GO" id="GO:0055085">
    <property type="term" value="P:transmembrane transport"/>
    <property type="evidence" value="ECO:0007669"/>
    <property type="project" value="InterPro"/>
</dbReference>
<comment type="caution">
    <text evidence="9">The sequence shown here is derived from an EMBL/GenBank/DDBJ whole genome shotgun (WGS) entry which is preliminary data.</text>
</comment>
<keyword evidence="4 7" id="KW-0812">Transmembrane</keyword>
<keyword evidence="3" id="KW-1003">Cell membrane</keyword>
<evidence type="ECO:0000313" key="10">
    <source>
        <dbReference type="Proteomes" id="UP000236959"/>
    </source>
</evidence>
<feature type="domain" description="ABC transmembrane type-1" evidence="8">
    <location>
        <begin position="95"/>
        <end position="283"/>
    </location>
</feature>
<feature type="transmembrane region" description="Helical" evidence="7">
    <location>
        <begin position="258"/>
        <end position="283"/>
    </location>
</feature>
<dbReference type="InterPro" id="IPR050366">
    <property type="entry name" value="BP-dependent_transpt_permease"/>
</dbReference>
<accession>A0A2S3URC6</accession>
<proteinExistence type="inferred from homology"/>
<dbReference type="Proteomes" id="UP000236959">
    <property type="component" value="Unassembled WGS sequence"/>
</dbReference>
<evidence type="ECO:0000256" key="3">
    <source>
        <dbReference type="ARBA" id="ARBA00022475"/>
    </source>
</evidence>
<reference evidence="9 10" key="1">
    <citation type="submission" date="2018-01" db="EMBL/GenBank/DDBJ databases">
        <title>Genomic Encyclopedia of Archaeal and Bacterial Type Strains, Phase II (KMG-II): from individual species to whole genera.</title>
        <authorList>
            <person name="Goeker M."/>
        </authorList>
    </citation>
    <scope>NUCLEOTIDE SEQUENCE [LARGE SCALE GENOMIC DNA]</scope>
    <source>
        <strain evidence="9 10">DSM 17023</strain>
    </source>
</reference>
<dbReference type="SUPFAM" id="SSF161098">
    <property type="entry name" value="MetI-like"/>
    <property type="match status" value="1"/>
</dbReference>
<dbReference type="GO" id="GO:0005886">
    <property type="term" value="C:plasma membrane"/>
    <property type="evidence" value="ECO:0007669"/>
    <property type="project" value="UniProtKB-SubCell"/>
</dbReference>
<evidence type="ECO:0000313" key="9">
    <source>
        <dbReference type="EMBL" id="POF30039.1"/>
    </source>
</evidence>
<evidence type="ECO:0000256" key="6">
    <source>
        <dbReference type="ARBA" id="ARBA00023136"/>
    </source>
</evidence>
<protein>
    <submittedName>
        <fullName evidence="9">Peptide/nickel transport system permease protein</fullName>
    </submittedName>
</protein>
<keyword evidence="2 7" id="KW-0813">Transport</keyword>
<dbReference type="AlphaFoldDB" id="A0A2S3URC6"/>
<evidence type="ECO:0000256" key="2">
    <source>
        <dbReference type="ARBA" id="ARBA00022448"/>
    </source>
</evidence>
<dbReference type="CDD" id="cd06261">
    <property type="entry name" value="TM_PBP2"/>
    <property type="match status" value="1"/>
</dbReference>
<evidence type="ECO:0000256" key="7">
    <source>
        <dbReference type="RuleBase" id="RU363032"/>
    </source>
</evidence>
<feature type="transmembrane region" description="Helical" evidence="7">
    <location>
        <begin position="35"/>
        <end position="58"/>
    </location>
</feature>
<dbReference type="InterPro" id="IPR035906">
    <property type="entry name" value="MetI-like_sf"/>
</dbReference>
<name>A0A2S3URC6_9HYPH</name>
<gene>
    <name evidence="9" type="ORF">CLV41_10765</name>
</gene>
<feature type="transmembrane region" description="Helical" evidence="7">
    <location>
        <begin position="142"/>
        <end position="164"/>
    </location>
</feature>
<dbReference type="OrthoDB" id="9766870at2"/>
<feature type="transmembrane region" description="Helical" evidence="7">
    <location>
        <begin position="215"/>
        <end position="238"/>
    </location>
</feature>
<organism evidence="9 10">
    <name type="scientific">Roseibium marinum</name>
    <dbReference type="NCBI Taxonomy" id="281252"/>
    <lineage>
        <taxon>Bacteria</taxon>
        <taxon>Pseudomonadati</taxon>
        <taxon>Pseudomonadota</taxon>
        <taxon>Alphaproteobacteria</taxon>
        <taxon>Hyphomicrobiales</taxon>
        <taxon>Stappiaceae</taxon>
        <taxon>Roseibium</taxon>
    </lineage>
</organism>
<dbReference type="EMBL" id="PPCN01000007">
    <property type="protein sequence ID" value="POF30039.1"/>
    <property type="molecule type" value="Genomic_DNA"/>
</dbReference>
<evidence type="ECO:0000259" key="8">
    <source>
        <dbReference type="PROSITE" id="PS50928"/>
    </source>
</evidence>
<keyword evidence="10" id="KW-1185">Reference proteome</keyword>
<dbReference type="PANTHER" id="PTHR43386">
    <property type="entry name" value="OLIGOPEPTIDE TRANSPORT SYSTEM PERMEASE PROTEIN APPC"/>
    <property type="match status" value="1"/>
</dbReference>
<dbReference type="PROSITE" id="PS50928">
    <property type="entry name" value="ABC_TM1"/>
    <property type="match status" value="1"/>
</dbReference>
<dbReference type="Pfam" id="PF00528">
    <property type="entry name" value="BPD_transp_1"/>
    <property type="match status" value="1"/>
</dbReference>
<evidence type="ECO:0000256" key="5">
    <source>
        <dbReference type="ARBA" id="ARBA00022989"/>
    </source>
</evidence>
<evidence type="ECO:0000256" key="4">
    <source>
        <dbReference type="ARBA" id="ARBA00022692"/>
    </source>
</evidence>
<keyword evidence="5 7" id="KW-1133">Transmembrane helix</keyword>
<dbReference type="PANTHER" id="PTHR43386:SF6">
    <property type="entry name" value="ABC TRANSPORTER PERMEASE PROTEIN"/>
    <property type="match status" value="1"/>
</dbReference>
<evidence type="ECO:0000256" key="1">
    <source>
        <dbReference type="ARBA" id="ARBA00004651"/>
    </source>
</evidence>
<dbReference type="Gene3D" id="1.10.3720.10">
    <property type="entry name" value="MetI-like"/>
    <property type="match status" value="1"/>
</dbReference>
<comment type="subcellular location">
    <subcellularLocation>
        <location evidence="1 7">Cell membrane</location>
        <topology evidence="1 7">Multi-pass membrane protein</topology>
    </subcellularLocation>
</comment>
<sequence length="299" mass="31519">MAVSDSQIRLNASAPVPERRNPTLEALMEAAREPWTIICSLILLGFLAMAALAPLLAGDPLAINPALRLRPPSFEAFWGTDHLGRDVFARAMNGARMSLTVGVSVAILSAIPGVAIGIFAGMNRLGGALVMRVIDAMMAIPAVLLAIALAALLQPGLTTLIIAISIPEIPRMVRLVRSVVLSVREQPYVDAAVSVGTGGLKLVTKHILPNTIAPVIVQATYAAASAIIASAVLSFLGVGTPPDIPSWGGMMADARKFFQFYPMLMVYPGALLSLLVLVTNVLGDRLSDALDPRKMARSI</sequence>
<dbReference type="InterPro" id="IPR000515">
    <property type="entry name" value="MetI-like"/>
</dbReference>
<feature type="transmembrane region" description="Helical" evidence="7">
    <location>
        <begin position="99"/>
        <end position="122"/>
    </location>
</feature>
<keyword evidence="6 7" id="KW-0472">Membrane</keyword>